<dbReference type="AlphaFoldDB" id="A0A2Z2NMQ7"/>
<evidence type="ECO:0000259" key="2">
    <source>
        <dbReference type="Pfam" id="PF04168"/>
    </source>
</evidence>
<reference evidence="3 4" key="1">
    <citation type="submission" date="2016-12" db="EMBL/GenBank/DDBJ databases">
        <authorList>
            <person name="Song W.-J."/>
            <person name="Kurnit D.M."/>
        </authorList>
    </citation>
    <scope>NUCLEOTIDE SEQUENCE [LARGE SCALE GENOMIC DNA]</scope>
    <source>
        <strain evidence="3 4">IMCC3135</strain>
    </source>
</reference>
<dbReference type="Proteomes" id="UP000250079">
    <property type="component" value="Chromosome"/>
</dbReference>
<protein>
    <recommendedName>
        <fullName evidence="2">DUF403 domain-containing protein</fullName>
    </recommendedName>
</protein>
<proteinExistence type="predicted"/>
<evidence type="ECO:0000313" key="4">
    <source>
        <dbReference type="Proteomes" id="UP000250079"/>
    </source>
</evidence>
<dbReference type="PANTHER" id="PTHR34595:SF7">
    <property type="entry name" value="SLL1039 PROTEIN"/>
    <property type="match status" value="1"/>
</dbReference>
<evidence type="ECO:0000256" key="1">
    <source>
        <dbReference type="SAM" id="MobiDB-lite"/>
    </source>
</evidence>
<feature type="compositionally biased region" description="Basic and acidic residues" evidence="1">
    <location>
        <begin position="325"/>
        <end position="336"/>
    </location>
</feature>
<evidence type="ECO:0000313" key="3">
    <source>
        <dbReference type="EMBL" id="ASJ72503.1"/>
    </source>
</evidence>
<gene>
    <name evidence="3" type="ORF">IMCC3135_12075</name>
</gene>
<dbReference type="EMBL" id="CP018632">
    <property type="protein sequence ID" value="ASJ72503.1"/>
    <property type="molecule type" value="Genomic_DNA"/>
</dbReference>
<dbReference type="KEGG" id="gai:IMCC3135_12075"/>
<feature type="region of interest" description="Disordered" evidence="1">
    <location>
        <begin position="317"/>
        <end position="336"/>
    </location>
</feature>
<accession>A0A2Z2NMQ7</accession>
<dbReference type="OrthoDB" id="9803532at2"/>
<name>A0A2Z2NMQ7_9GAMM</name>
<feature type="domain" description="DUF403" evidence="2">
    <location>
        <begin position="1"/>
        <end position="312"/>
    </location>
</feature>
<dbReference type="RefSeq" id="WP_088917809.1">
    <property type="nucleotide sequence ID" value="NZ_CP018632.1"/>
</dbReference>
<dbReference type="InterPro" id="IPR007296">
    <property type="entry name" value="DUF403"/>
</dbReference>
<keyword evidence="4" id="KW-1185">Reference proteome</keyword>
<organism evidence="3 4">
    <name type="scientific">Granulosicoccus antarcticus IMCC3135</name>
    <dbReference type="NCBI Taxonomy" id="1192854"/>
    <lineage>
        <taxon>Bacteria</taxon>
        <taxon>Pseudomonadati</taxon>
        <taxon>Pseudomonadota</taxon>
        <taxon>Gammaproteobacteria</taxon>
        <taxon>Chromatiales</taxon>
        <taxon>Granulosicoccaceae</taxon>
        <taxon>Granulosicoccus</taxon>
    </lineage>
</organism>
<sequence length="336" mass="37934">MLARVAENIYWLSRYLERAENTVRLINVHSNLLMDMPDLDEHQSWMPLISINGLDEEFAEVHSTASETSVNQFLLADKKNSGSLINAFLAIQVNLRSCRDILPKNCYESINSLCRMVLRQVESAHRQTPLRMKFLHTVEEKLQAISGSLNSNMSHDLGYRFLRMGGYLERADMTSRVIDVQSTRLTATSTTGEIMAVQGQRWVSVLRTLAAHQMYRQTVRRPVNGRDTLNFLLTDKHLPRSYAFCLNHLDESMRGIGLEDDRPSQAIATLKNQLMSADFAALAEDPFALHEFLDDLQLGMLAVGAAISATYFPPSSMATVEDEPLSEKPELVEVTK</sequence>
<dbReference type="Pfam" id="PF04168">
    <property type="entry name" value="Alpha-E"/>
    <property type="match status" value="1"/>
</dbReference>
<dbReference type="PANTHER" id="PTHR34595">
    <property type="entry name" value="BLR5612 PROTEIN"/>
    <property type="match status" value="1"/>
</dbReference>
<dbReference type="InterPro" id="IPR051680">
    <property type="entry name" value="ATP-dep_Glu-Cys_Ligase-2"/>
</dbReference>